<dbReference type="SMART" id="SM00834">
    <property type="entry name" value="CxxC_CXXC_SSSS"/>
    <property type="match status" value="1"/>
</dbReference>
<dbReference type="AlphaFoldDB" id="A0A6M3L4M6"/>
<feature type="domain" description="Putative regulatory protein FmdB zinc ribbon" evidence="1">
    <location>
        <begin position="1"/>
        <end position="43"/>
    </location>
</feature>
<protein>
    <recommendedName>
        <fullName evidence="1">Putative regulatory protein FmdB zinc ribbon domain-containing protein</fullName>
    </recommendedName>
</protein>
<accession>A0A6M3L4M6</accession>
<proteinExistence type="predicted"/>
<name>A0A6M3L4M6_9ZZZZ</name>
<gene>
    <name evidence="2" type="ORF">MM415B02495_0004</name>
</gene>
<dbReference type="NCBIfam" id="TIGR02605">
    <property type="entry name" value="CxxC_CxxC_SSSS"/>
    <property type="match status" value="1"/>
</dbReference>
<dbReference type="EMBL" id="MT142870">
    <property type="protein sequence ID" value="QJA89797.1"/>
    <property type="molecule type" value="Genomic_DNA"/>
</dbReference>
<dbReference type="Pfam" id="PF09723">
    <property type="entry name" value="Zn_ribbon_8"/>
    <property type="match status" value="1"/>
</dbReference>
<evidence type="ECO:0000313" key="2">
    <source>
        <dbReference type="EMBL" id="QJA89797.1"/>
    </source>
</evidence>
<organism evidence="2">
    <name type="scientific">viral metagenome</name>
    <dbReference type="NCBI Taxonomy" id="1070528"/>
    <lineage>
        <taxon>unclassified sequences</taxon>
        <taxon>metagenomes</taxon>
        <taxon>organismal metagenomes</taxon>
    </lineage>
</organism>
<reference evidence="2" key="1">
    <citation type="submission" date="2020-03" db="EMBL/GenBank/DDBJ databases">
        <title>The deep terrestrial virosphere.</title>
        <authorList>
            <person name="Holmfeldt K."/>
            <person name="Nilsson E."/>
            <person name="Simone D."/>
            <person name="Lopez-Fernandez M."/>
            <person name="Wu X."/>
            <person name="de Brujin I."/>
            <person name="Lundin D."/>
            <person name="Andersson A."/>
            <person name="Bertilsson S."/>
            <person name="Dopson M."/>
        </authorList>
    </citation>
    <scope>NUCLEOTIDE SEQUENCE</scope>
    <source>
        <strain evidence="2">MM415B02495</strain>
    </source>
</reference>
<sequence>MSPIYDYECSHCGAVFEMVLGVSENRTVSCRSCGCRETKRLISLPATKSDKGDNEYPYVEHNLGDEPVLVQDRAHKNRLLKERGLSECYKQGRGMPGQWI</sequence>
<evidence type="ECO:0000259" key="1">
    <source>
        <dbReference type="SMART" id="SM00834"/>
    </source>
</evidence>
<dbReference type="InterPro" id="IPR013429">
    <property type="entry name" value="Regulatory_FmdB_Zinc_ribbon"/>
</dbReference>